<keyword evidence="11" id="KW-0046">Antibiotic resistance</keyword>
<feature type="transmembrane region" description="Helical" evidence="14">
    <location>
        <begin position="169"/>
        <end position="188"/>
    </location>
</feature>
<evidence type="ECO:0000256" key="4">
    <source>
        <dbReference type="ARBA" id="ARBA00021546"/>
    </source>
</evidence>
<protein>
    <recommendedName>
        <fullName evidence="4">Phosphatidylglycerol lysyltransferase</fullName>
        <ecNumber evidence="3">2.3.2.3</ecNumber>
    </recommendedName>
    <alternativeName>
        <fullName evidence="12">Lysylphosphatidylglycerol synthase</fullName>
    </alternativeName>
</protein>
<keyword evidence="5" id="KW-1003">Cell membrane</keyword>
<feature type="transmembrane region" description="Helical" evidence="14">
    <location>
        <begin position="447"/>
        <end position="471"/>
    </location>
</feature>
<dbReference type="InterPro" id="IPR024320">
    <property type="entry name" value="LPG_synthase_C"/>
</dbReference>
<dbReference type="SUPFAM" id="SSF55729">
    <property type="entry name" value="Acyl-CoA N-acyltransferases (Nat)"/>
    <property type="match status" value="1"/>
</dbReference>
<feature type="transmembrane region" description="Helical" evidence="14">
    <location>
        <begin position="394"/>
        <end position="412"/>
    </location>
</feature>
<evidence type="ECO:0000256" key="13">
    <source>
        <dbReference type="ARBA" id="ARBA00047540"/>
    </source>
</evidence>
<evidence type="ECO:0000256" key="11">
    <source>
        <dbReference type="ARBA" id="ARBA00023251"/>
    </source>
</evidence>
<dbReference type="NCBIfam" id="NF033480">
    <property type="entry name" value="bifunc_MprF"/>
    <property type="match status" value="1"/>
</dbReference>
<dbReference type="Pfam" id="PF09924">
    <property type="entry name" value="LPG_synthase_C"/>
    <property type="match status" value="1"/>
</dbReference>
<feature type="transmembrane region" description="Helical" evidence="14">
    <location>
        <begin position="45"/>
        <end position="68"/>
    </location>
</feature>
<evidence type="ECO:0000256" key="14">
    <source>
        <dbReference type="SAM" id="Phobius"/>
    </source>
</evidence>
<keyword evidence="6" id="KW-0808">Transferase</keyword>
<dbReference type="RefSeq" id="WP_339588400.1">
    <property type="nucleotide sequence ID" value="NZ_JBBHJZ010000003.1"/>
</dbReference>
<evidence type="ECO:0000256" key="9">
    <source>
        <dbReference type="ARBA" id="ARBA00023098"/>
    </source>
</evidence>
<comment type="subcellular location">
    <subcellularLocation>
        <location evidence="1">Cell membrane</location>
        <topology evidence="1">Multi-pass membrane protein</topology>
    </subcellularLocation>
</comment>
<gene>
    <name evidence="16" type="primary">mprF</name>
    <name evidence="16" type="ORF">WG901_17645</name>
</gene>
<dbReference type="EC" id="2.3.2.3" evidence="3"/>
<comment type="caution">
    <text evidence="16">The sequence shown here is derived from an EMBL/GenBank/DDBJ whole genome shotgun (WGS) entry which is preliminary data.</text>
</comment>
<evidence type="ECO:0000256" key="5">
    <source>
        <dbReference type="ARBA" id="ARBA00022475"/>
    </source>
</evidence>
<feature type="transmembrane region" description="Helical" evidence="14">
    <location>
        <begin position="324"/>
        <end position="349"/>
    </location>
</feature>
<dbReference type="Proteomes" id="UP001361239">
    <property type="component" value="Unassembled WGS sequence"/>
</dbReference>
<keyword evidence="8 14" id="KW-1133">Transmembrane helix</keyword>
<organism evidence="16 17">
    <name type="scientific">Novosphingobium anseongense</name>
    <dbReference type="NCBI Taxonomy" id="3133436"/>
    <lineage>
        <taxon>Bacteria</taxon>
        <taxon>Pseudomonadati</taxon>
        <taxon>Pseudomonadota</taxon>
        <taxon>Alphaproteobacteria</taxon>
        <taxon>Sphingomonadales</taxon>
        <taxon>Sphingomonadaceae</taxon>
        <taxon>Novosphingobium</taxon>
    </lineage>
</organism>
<evidence type="ECO:0000256" key="3">
    <source>
        <dbReference type="ARBA" id="ARBA00012014"/>
    </source>
</evidence>
<feature type="transmembrane region" description="Helical" evidence="14">
    <location>
        <begin position="283"/>
        <end position="304"/>
    </location>
</feature>
<comment type="catalytic activity">
    <reaction evidence="13">
        <text>L-lysyl-tRNA(Lys) + a 1,2-diacyl-sn-glycero-3-phospho-(1'-sn-glycerol) = a 1,2-diacyl-sn-glycero-3-phospho-1'-(3'-O-L-lysyl)-sn-glycerol + tRNA(Lys)</text>
        <dbReference type="Rhea" id="RHEA:10668"/>
        <dbReference type="Rhea" id="RHEA-COMP:9696"/>
        <dbReference type="Rhea" id="RHEA-COMP:9697"/>
        <dbReference type="ChEBI" id="CHEBI:64716"/>
        <dbReference type="ChEBI" id="CHEBI:75792"/>
        <dbReference type="ChEBI" id="CHEBI:78442"/>
        <dbReference type="ChEBI" id="CHEBI:78529"/>
        <dbReference type="EC" id="2.3.2.3"/>
    </reaction>
</comment>
<evidence type="ECO:0000256" key="8">
    <source>
        <dbReference type="ARBA" id="ARBA00022989"/>
    </source>
</evidence>
<keyword evidence="7 14" id="KW-0812">Transmembrane</keyword>
<evidence type="ECO:0000259" key="15">
    <source>
        <dbReference type="Pfam" id="PF09924"/>
    </source>
</evidence>
<keyword evidence="17" id="KW-1185">Reference proteome</keyword>
<feature type="transmembrane region" description="Helical" evidence="14">
    <location>
        <begin position="241"/>
        <end position="263"/>
    </location>
</feature>
<feature type="transmembrane region" description="Helical" evidence="14">
    <location>
        <begin position="124"/>
        <end position="149"/>
    </location>
</feature>
<evidence type="ECO:0000256" key="12">
    <source>
        <dbReference type="ARBA" id="ARBA00031899"/>
    </source>
</evidence>
<evidence type="ECO:0000313" key="17">
    <source>
        <dbReference type="Proteomes" id="UP001361239"/>
    </source>
</evidence>
<feature type="transmembrane region" description="Helical" evidence="14">
    <location>
        <begin position="369"/>
        <end position="387"/>
    </location>
</feature>
<proteinExistence type="inferred from homology"/>
<evidence type="ECO:0000256" key="6">
    <source>
        <dbReference type="ARBA" id="ARBA00022679"/>
    </source>
</evidence>
<evidence type="ECO:0000313" key="16">
    <source>
        <dbReference type="EMBL" id="MEJ5978481.1"/>
    </source>
</evidence>
<dbReference type="EMBL" id="JBBHJZ010000003">
    <property type="protein sequence ID" value="MEJ5978481.1"/>
    <property type="molecule type" value="Genomic_DNA"/>
</dbReference>
<accession>A0ABU8RZH3</accession>
<evidence type="ECO:0000256" key="1">
    <source>
        <dbReference type="ARBA" id="ARBA00004651"/>
    </source>
</evidence>
<feature type="domain" description="Phosphatidylglycerol lysyltransferase C-terminal" evidence="15">
    <location>
        <begin position="533"/>
        <end position="821"/>
    </location>
</feature>
<feature type="transmembrane region" description="Helical" evidence="14">
    <location>
        <begin position="491"/>
        <end position="511"/>
    </location>
</feature>
<dbReference type="PANTHER" id="PTHR34697">
    <property type="entry name" value="PHOSPHATIDYLGLYCEROL LYSYLTRANSFERASE"/>
    <property type="match status" value="1"/>
</dbReference>
<evidence type="ECO:0000256" key="10">
    <source>
        <dbReference type="ARBA" id="ARBA00023136"/>
    </source>
</evidence>
<name>A0ABU8RZH3_9SPHN</name>
<dbReference type="InterPro" id="IPR051211">
    <property type="entry name" value="PG_lysyltransferase"/>
</dbReference>
<evidence type="ECO:0000256" key="7">
    <source>
        <dbReference type="ARBA" id="ARBA00022692"/>
    </source>
</evidence>
<keyword evidence="10 14" id="KW-0472">Membrane</keyword>
<evidence type="ECO:0000256" key="2">
    <source>
        <dbReference type="ARBA" id="ARBA00008627"/>
    </source>
</evidence>
<dbReference type="InterPro" id="IPR022791">
    <property type="entry name" value="L-PG_synthase/AglD"/>
</dbReference>
<comment type="similarity">
    <text evidence="2">Belongs to the LPG synthase family.</text>
</comment>
<sequence length="859" mass="93048">MTFLTRHRRSLELLAVLAVGLLTLAALHALVEEVHLADIRRALAALAGWQIAAALALTATSYFLLTLYDVLALRMIGRPLPYRTAALASLTSYTLSHNLGFALLTGGSARYRVYTAAGLEPADILRVIAITSLTFWSGVIAMAATALLIHPTALEMAGWSLDPAVQRAIGGLLLALLAGAIVWIGRRGGGTITLWRWSFPRPSPRQAAVQPLLAALDLAAASAALYVLVGGATPDQFPAFFLGYALAMIVALLSHLPGGLGVFEAVMVAALPGIEPARLLAALILYRVIYYLLPLAIAAVLLGLHERRRLRAPLDAMHMVLRGISPAFLAAMAFLGGGVLLISGSLPAIPTRLHALRHVLPLPFVEASHIAASLAGTGLLLLAPALFRRVDAAFVLTRALLLAGAGFSLAKGFDYEEATILLVMAGVLQMARPAFYRRTVLSAALRYPGPIAAVATCLALTVWIGFFAYRHVDYQNDLWWEFAWNGDASRFLRATFGIAVMLVCFGATWLFGHARPQALAGDMDVAASAAAIARSPRSEALLALTGDKRFLRSPSGEAVLMYQIQGQSWIVMGDPLGPRDEWADLLWRIREMADQAQGRLLLYQIGIEAMPIAVDLGLQLLKYGEEARVPLAGFSLDGPGMKDLRHAERRAEREGGSFAIVAAAEVPLLMDELRALSDGWLAIKGQTEKAFSVGRFDPAYIARFDCAVVRQQGRIVAFANIWATSDREELSVDLMRHAEAMPYGTMDYLFVQLMKWGKDQGFHWFNLGLAPLSGLEARRLAPIWARLGGLIYRHAGGLYRFEGLRAYKEKFAPVWQPRYIAAPYGLGLARALIDLQTLVGGGRMSAARPRKLPRPLAVA</sequence>
<dbReference type="PANTHER" id="PTHR34697:SF2">
    <property type="entry name" value="PHOSPHATIDYLGLYCEROL LYSYLTRANSFERASE"/>
    <property type="match status" value="1"/>
</dbReference>
<keyword evidence="9" id="KW-0443">Lipid metabolism</keyword>
<reference evidence="16 17" key="1">
    <citation type="submission" date="2024-03" db="EMBL/GenBank/DDBJ databases">
        <authorList>
            <person name="Jo J.-H."/>
        </authorList>
    </citation>
    <scope>NUCLEOTIDE SEQUENCE [LARGE SCALE GENOMIC DNA]</scope>
    <source>
        <strain evidence="16 17">PS1R-30</strain>
    </source>
</reference>
<dbReference type="InterPro" id="IPR016181">
    <property type="entry name" value="Acyl_CoA_acyltransferase"/>
</dbReference>
<dbReference type="Pfam" id="PF03706">
    <property type="entry name" value="LPG_synthase_TM"/>
    <property type="match status" value="1"/>
</dbReference>